<dbReference type="EMBL" id="CP065592">
    <property type="protein sequence ID" value="QPQ54229.1"/>
    <property type="molecule type" value="Genomic_DNA"/>
</dbReference>
<dbReference type="RefSeq" id="WP_200970756.1">
    <property type="nucleotide sequence ID" value="NZ_CP065592.1"/>
</dbReference>
<evidence type="ECO:0000313" key="2">
    <source>
        <dbReference type="EMBL" id="QPQ54229.1"/>
    </source>
</evidence>
<dbReference type="Proteomes" id="UP000594873">
    <property type="component" value="Chromosome"/>
</dbReference>
<keyword evidence="1" id="KW-1133">Transmembrane helix</keyword>
<reference evidence="2 3" key="1">
    <citation type="submission" date="2020-11" db="EMBL/GenBank/DDBJ databases">
        <title>Genome seq and assembly of Sphingosinicella sp.</title>
        <authorList>
            <person name="Chhetri G."/>
        </authorList>
    </citation>
    <scope>NUCLEOTIDE SEQUENCE [LARGE SCALE GENOMIC DNA]</scope>
    <source>
        <strain evidence="2 3">UDD2</strain>
    </source>
</reference>
<keyword evidence="1" id="KW-0472">Membrane</keyword>
<accession>A0A7T2GI12</accession>
<organism evidence="2 3">
    <name type="scientific">Allosphingosinicella flava</name>
    <dbReference type="NCBI Taxonomy" id="2771430"/>
    <lineage>
        <taxon>Bacteria</taxon>
        <taxon>Pseudomonadati</taxon>
        <taxon>Pseudomonadota</taxon>
        <taxon>Alphaproteobacteria</taxon>
        <taxon>Sphingomonadales</taxon>
        <taxon>Sphingomonadaceae</taxon>
        <taxon>Allosphingosinicella</taxon>
    </lineage>
</organism>
<feature type="transmembrane region" description="Helical" evidence="1">
    <location>
        <begin position="56"/>
        <end position="82"/>
    </location>
</feature>
<protein>
    <submittedName>
        <fullName evidence="2">Uncharacterized protein</fullName>
    </submittedName>
</protein>
<keyword evidence="3" id="KW-1185">Reference proteome</keyword>
<feature type="transmembrane region" description="Helical" evidence="1">
    <location>
        <begin position="6"/>
        <end position="24"/>
    </location>
</feature>
<sequence length="88" mass="9723">MWTHVIIVDLLALILFVLGFHLAFRQRLVRGAWAKWRGTPPPRPRAKGADADPAHYALIISGVMVMAFGAILFFFTTVYGLLTGTQGP</sequence>
<evidence type="ECO:0000256" key="1">
    <source>
        <dbReference type="SAM" id="Phobius"/>
    </source>
</evidence>
<dbReference type="AlphaFoldDB" id="A0A7T2GI12"/>
<keyword evidence="1" id="KW-0812">Transmembrane</keyword>
<gene>
    <name evidence="2" type="ORF">IC614_07600</name>
</gene>
<name>A0A7T2GI12_9SPHN</name>
<proteinExistence type="predicted"/>
<evidence type="ECO:0000313" key="3">
    <source>
        <dbReference type="Proteomes" id="UP000594873"/>
    </source>
</evidence>
<dbReference type="KEGG" id="sflv:IC614_07600"/>